<evidence type="ECO:0000313" key="4">
    <source>
        <dbReference type="EMBL" id="QEH35559.1"/>
    </source>
</evidence>
<proteinExistence type="predicted"/>
<dbReference type="EMBL" id="CP042997">
    <property type="protein sequence ID" value="QEH35559.1"/>
    <property type="molecule type" value="Genomic_DNA"/>
</dbReference>
<evidence type="ECO:0000313" key="3">
    <source>
        <dbReference type="EMBL" id="QEH32633.1"/>
    </source>
</evidence>
<reference evidence="3 5" key="1">
    <citation type="submission" date="2019-08" db="EMBL/GenBank/DDBJ databases">
        <title>Deep-cultivation of Planctomycetes and their phenomic and genomic characterization uncovers novel biology.</title>
        <authorList>
            <person name="Wiegand S."/>
            <person name="Jogler M."/>
            <person name="Boedeker C."/>
            <person name="Pinto D."/>
            <person name="Vollmers J."/>
            <person name="Rivas-Marin E."/>
            <person name="Kohn T."/>
            <person name="Peeters S.H."/>
            <person name="Heuer A."/>
            <person name="Rast P."/>
            <person name="Oberbeckmann S."/>
            <person name="Bunk B."/>
            <person name="Jeske O."/>
            <person name="Meyerdierks A."/>
            <person name="Storesund J.E."/>
            <person name="Kallscheuer N."/>
            <person name="Luecker S."/>
            <person name="Lage O.M."/>
            <person name="Pohl T."/>
            <person name="Merkel B.J."/>
            <person name="Hornburger P."/>
            <person name="Mueller R.-W."/>
            <person name="Bruemmer F."/>
            <person name="Labrenz M."/>
            <person name="Spormann A.M."/>
            <person name="Op den Camp H."/>
            <person name="Overmann J."/>
            <person name="Amann R."/>
            <person name="Jetten M.S.M."/>
            <person name="Mascher T."/>
            <person name="Medema M.H."/>
            <person name="Devos D.P."/>
            <person name="Kaster A.-K."/>
            <person name="Ovreas L."/>
            <person name="Rohde M."/>
            <person name="Galperin M.Y."/>
            <person name="Jogler C."/>
        </authorList>
    </citation>
    <scope>NUCLEOTIDE SEQUENCE [LARGE SCALE GENOMIC DNA]</scope>
    <source>
        <strain evidence="3 5">OJF2</strain>
    </source>
</reference>
<evidence type="ECO:0000313" key="5">
    <source>
        <dbReference type="Proteomes" id="UP000324233"/>
    </source>
</evidence>
<protein>
    <submittedName>
        <fullName evidence="3">Transposase zinc-ribbon domain protein</fullName>
    </submittedName>
</protein>
<gene>
    <name evidence="2" type="ORF">OJF2_05270</name>
    <name evidence="3" type="ORF">OJF2_11120</name>
    <name evidence="4" type="ORF">OJF2_41120</name>
</gene>
<evidence type="ECO:0000313" key="2">
    <source>
        <dbReference type="EMBL" id="QEH32058.1"/>
    </source>
</evidence>
<dbReference type="KEGG" id="agv:OJF2_11120"/>
<dbReference type="Pfam" id="PF12760">
    <property type="entry name" value="Zn_ribbon_IS1595"/>
    <property type="match status" value="1"/>
</dbReference>
<evidence type="ECO:0000259" key="1">
    <source>
        <dbReference type="Pfam" id="PF12760"/>
    </source>
</evidence>
<dbReference type="PANTHER" id="PTHR33293:SF1">
    <property type="entry name" value="INSERTION ELEMENT IS1 1 PROTEIN INSB-RELATED"/>
    <property type="match status" value="1"/>
</dbReference>
<dbReference type="AlphaFoldDB" id="A0A5B9VW91"/>
<name>A0A5B9VW91_9BACT</name>
<dbReference type="InterPro" id="IPR024442">
    <property type="entry name" value="Transposase_Zn_ribbon"/>
</dbReference>
<dbReference type="KEGG" id="agv:OJF2_41120"/>
<keyword evidence="5" id="KW-1185">Reference proteome</keyword>
<feature type="domain" description="Transposase zinc-ribbon" evidence="1">
    <location>
        <begin position="9"/>
        <end position="58"/>
    </location>
</feature>
<organism evidence="3 5">
    <name type="scientific">Aquisphaera giovannonii</name>
    <dbReference type="NCBI Taxonomy" id="406548"/>
    <lineage>
        <taxon>Bacteria</taxon>
        <taxon>Pseudomonadati</taxon>
        <taxon>Planctomycetota</taxon>
        <taxon>Planctomycetia</taxon>
        <taxon>Isosphaerales</taxon>
        <taxon>Isosphaeraceae</taxon>
        <taxon>Aquisphaera</taxon>
    </lineage>
</organism>
<dbReference type="EMBL" id="CP042997">
    <property type="protein sequence ID" value="QEH32058.1"/>
    <property type="molecule type" value="Genomic_DNA"/>
</dbReference>
<dbReference type="Proteomes" id="UP000324233">
    <property type="component" value="Chromosome"/>
</dbReference>
<dbReference type="PANTHER" id="PTHR33293">
    <property type="entry name" value="INSERTION ELEMENT IS1 1 PROTEIN INSB-RELATED"/>
    <property type="match status" value="1"/>
</dbReference>
<sequence length="158" mass="17613">MVNIQDLFDDAKCYTTIRDMRWPDGVACPHCSSASVIKDGRDDTEPHRQRYQCRGCGRRFDDLTDTIFAGHHQPLRTWIACLYLMGLNLSGLQIAQELEVNKDDARAMIRQLREGIIARRPPVALEGEVECDEVYVVAGHKGHPEAVKKKAGPPAAGA</sequence>
<dbReference type="InterPro" id="IPR051354">
    <property type="entry name" value="Transposase_27_IS1"/>
</dbReference>
<dbReference type="KEGG" id="agv:OJF2_05270"/>
<accession>A0A5B9VW91</accession>
<dbReference type="EMBL" id="CP042997">
    <property type="protein sequence ID" value="QEH32633.1"/>
    <property type="molecule type" value="Genomic_DNA"/>
</dbReference>